<gene>
    <name evidence="2" type="ORF">E2C01_041859</name>
</gene>
<comment type="caution">
    <text evidence="2">The sequence shown here is derived from an EMBL/GenBank/DDBJ whole genome shotgun (WGS) entry which is preliminary data.</text>
</comment>
<feature type="region of interest" description="Disordered" evidence="1">
    <location>
        <begin position="30"/>
        <end position="77"/>
    </location>
</feature>
<feature type="compositionally biased region" description="Low complexity" evidence="1">
    <location>
        <begin position="60"/>
        <end position="77"/>
    </location>
</feature>
<keyword evidence="3" id="KW-1185">Reference proteome</keyword>
<name>A0A5B7FUV6_PORTR</name>
<dbReference type="EMBL" id="VSRR010008104">
    <property type="protein sequence ID" value="MPC48094.1"/>
    <property type="molecule type" value="Genomic_DNA"/>
</dbReference>
<dbReference type="AlphaFoldDB" id="A0A5B7FUV6"/>
<evidence type="ECO:0000313" key="2">
    <source>
        <dbReference type="EMBL" id="MPC48094.1"/>
    </source>
</evidence>
<protein>
    <submittedName>
        <fullName evidence="2">Uncharacterized protein</fullName>
    </submittedName>
</protein>
<evidence type="ECO:0000313" key="3">
    <source>
        <dbReference type="Proteomes" id="UP000324222"/>
    </source>
</evidence>
<sequence length="77" mass="8414">MRAKLHGMGDHLVTARHLVPLFPDSSRHRYTDGQAFTPSPFTPLPAHHPITTHTSGPSRTLPSALPPLTHSLLPLHS</sequence>
<evidence type="ECO:0000256" key="1">
    <source>
        <dbReference type="SAM" id="MobiDB-lite"/>
    </source>
</evidence>
<reference evidence="2 3" key="1">
    <citation type="submission" date="2019-05" db="EMBL/GenBank/DDBJ databases">
        <title>Another draft genome of Portunus trituberculatus and its Hox gene families provides insights of decapod evolution.</title>
        <authorList>
            <person name="Jeong J.-H."/>
            <person name="Song I."/>
            <person name="Kim S."/>
            <person name="Choi T."/>
            <person name="Kim D."/>
            <person name="Ryu S."/>
            <person name="Kim W."/>
        </authorList>
    </citation>
    <scope>NUCLEOTIDE SEQUENCE [LARGE SCALE GENOMIC DNA]</scope>
    <source>
        <tissue evidence="2">Muscle</tissue>
    </source>
</reference>
<dbReference type="Proteomes" id="UP000324222">
    <property type="component" value="Unassembled WGS sequence"/>
</dbReference>
<organism evidence="2 3">
    <name type="scientific">Portunus trituberculatus</name>
    <name type="common">Swimming crab</name>
    <name type="synonym">Neptunus trituberculatus</name>
    <dbReference type="NCBI Taxonomy" id="210409"/>
    <lineage>
        <taxon>Eukaryota</taxon>
        <taxon>Metazoa</taxon>
        <taxon>Ecdysozoa</taxon>
        <taxon>Arthropoda</taxon>
        <taxon>Crustacea</taxon>
        <taxon>Multicrustacea</taxon>
        <taxon>Malacostraca</taxon>
        <taxon>Eumalacostraca</taxon>
        <taxon>Eucarida</taxon>
        <taxon>Decapoda</taxon>
        <taxon>Pleocyemata</taxon>
        <taxon>Brachyura</taxon>
        <taxon>Eubrachyura</taxon>
        <taxon>Portunoidea</taxon>
        <taxon>Portunidae</taxon>
        <taxon>Portuninae</taxon>
        <taxon>Portunus</taxon>
    </lineage>
</organism>
<proteinExistence type="predicted"/>
<accession>A0A5B7FUV6</accession>